<dbReference type="InterPro" id="IPR052050">
    <property type="entry name" value="SecEffector_AnkRepeat"/>
</dbReference>
<dbReference type="SUPFAM" id="SSF48403">
    <property type="entry name" value="Ankyrin repeat"/>
    <property type="match status" value="1"/>
</dbReference>
<evidence type="ECO:0000313" key="1">
    <source>
        <dbReference type="EMBL" id="KAF0722593.1"/>
    </source>
</evidence>
<accession>A0A6G0W5W8</accession>
<sequence>MMAATTPTSSRFLLLRDFLAANGTKHDTSGLIPLDALMTPLTKTQLDAIRGAFSPQILHQITVAWHCSVVYWLDIAAAAGRLDWIDYIHCHGGHGSSLALDLAAASGSLVCVQYLHLNRTDGATTLAMDLAARAGHFDIVRFLHLRRCEGCTSDAMYYAAKLGYEDIVRFLLDNRFVESTSTRALDAAARNGHYGIVQLLHAAYAGMPRMASAAAMDLAAAGGHLYVVCFLHEHRSEGCTNSALILAAARGHIEVVQFLVQNRKEGCVTAALEAANENSAIEVASYLSQVLDRGEMACSRIGCRLHCRKHWMGLEQL</sequence>
<dbReference type="InterPro" id="IPR036770">
    <property type="entry name" value="Ankyrin_rpt-contain_sf"/>
</dbReference>
<keyword evidence="2" id="KW-1185">Reference proteome</keyword>
<name>A0A6G0W5W8_9STRA</name>
<gene>
    <name evidence="1" type="ORF">Ae201684_018326</name>
</gene>
<proteinExistence type="predicted"/>
<reference evidence="1 2" key="1">
    <citation type="submission" date="2019-07" db="EMBL/GenBank/DDBJ databases">
        <title>Genomics analysis of Aphanomyces spp. identifies a new class of oomycete effector associated with host adaptation.</title>
        <authorList>
            <person name="Gaulin E."/>
        </authorList>
    </citation>
    <scope>NUCLEOTIDE SEQUENCE [LARGE SCALE GENOMIC DNA]</scope>
    <source>
        <strain evidence="1 2">ATCC 201684</strain>
    </source>
</reference>
<evidence type="ECO:0000313" key="2">
    <source>
        <dbReference type="Proteomes" id="UP000481153"/>
    </source>
</evidence>
<organism evidence="1 2">
    <name type="scientific">Aphanomyces euteiches</name>
    <dbReference type="NCBI Taxonomy" id="100861"/>
    <lineage>
        <taxon>Eukaryota</taxon>
        <taxon>Sar</taxon>
        <taxon>Stramenopiles</taxon>
        <taxon>Oomycota</taxon>
        <taxon>Saprolegniomycetes</taxon>
        <taxon>Saprolegniales</taxon>
        <taxon>Verrucalvaceae</taxon>
        <taxon>Aphanomyces</taxon>
    </lineage>
</organism>
<dbReference type="PANTHER" id="PTHR46586">
    <property type="entry name" value="ANKYRIN REPEAT-CONTAINING PROTEIN"/>
    <property type="match status" value="1"/>
</dbReference>
<protein>
    <submittedName>
        <fullName evidence="1">Uncharacterized protein</fullName>
    </submittedName>
</protein>
<dbReference type="EMBL" id="VJMJ01000330">
    <property type="protein sequence ID" value="KAF0722593.1"/>
    <property type="molecule type" value="Genomic_DNA"/>
</dbReference>
<dbReference type="Gene3D" id="1.25.40.20">
    <property type="entry name" value="Ankyrin repeat-containing domain"/>
    <property type="match status" value="2"/>
</dbReference>
<dbReference type="Pfam" id="PF12796">
    <property type="entry name" value="Ank_2"/>
    <property type="match status" value="2"/>
</dbReference>
<dbReference type="VEuPathDB" id="FungiDB:AeMF1_002179"/>
<comment type="caution">
    <text evidence="1">The sequence shown here is derived from an EMBL/GenBank/DDBJ whole genome shotgun (WGS) entry which is preliminary data.</text>
</comment>
<dbReference type="AlphaFoldDB" id="A0A6G0W5W8"/>
<dbReference type="Proteomes" id="UP000481153">
    <property type="component" value="Unassembled WGS sequence"/>
</dbReference>
<dbReference type="InterPro" id="IPR002110">
    <property type="entry name" value="Ankyrin_rpt"/>
</dbReference>
<dbReference type="PANTHER" id="PTHR46586:SF3">
    <property type="entry name" value="ANKYRIN REPEAT-CONTAINING PROTEIN"/>
    <property type="match status" value="1"/>
</dbReference>